<dbReference type="InterPro" id="IPR001352">
    <property type="entry name" value="RNase_HII/HIII"/>
</dbReference>
<keyword evidence="8 10" id="KW-0255">Endonuclease</keyword>
<dbReference type="EMBL" id="CP000812">
    <property type="protein sequence ID" value="ABV34056.1"/>
    <property type="molecule type" value="Genomic_DNA"/>
</dbReference>
<evidence type="ECO:0000256" key="3">
    <source>
        <dbReference type="ARBA" id="ARBA00004496"/>
    </source>
</evidence>
<dbReference type="EC" id="3.1.26.4" evidence="11"/>
<name>A8F7C2_PSELT</name>
<comment type="similarity">
    <text evidence="4">Belongs to the RNase HII family. RnhC subfamily.</text>
</comment>
<reference evidence="13 14" key="2">
    <citation type="journal article" date="2009" name="Proc. Natl. Acad. Sci. U.S.A.">
        <title>On the chimeric nature, thermophilic origin, and phylogenetic placement of the Thermotogales.</title>
        <authorList>
            <person name="Zhaxybayeva O."/>
            <person name="Swithers K.S."/>
            <person name="Lapierre P."/>
            <person name="Fournier G.P."/>
            <person name="Bickhart D.M."/>
            <person name="DeBoy R.T."/>
            <person name="Nelson K.E."/>
            <person name="Nesbo C.L."/>
            <person name="Doolittle W.F."/>
            <person name="Gogarten J.P."/>
            <person name="Noll K.M."/>
        </authorList>
    </citation>
    <scope>NUCLEOTIDE SEQUENCE [LARGE SCALE GENOMIC DNA]</scope>
    <source>
        <strain evidence="14">ATCC BAA-301 / DSM 14385 / NBRC 107922 / TMO</strain>
    </source>
</reference>
<evidence type="ECO:0000256" key="9">
    <source>
        <dbReference type="ARBA" id="ARBA00022801"/>
    </source>
</evidence>
<keyword evidence="9 10" id="KW-0378">Hydrolase</keyword>
<dbReference type="STRING" id="416591.Tlet_1500"/>
<feature type="binding site" evidence="10">
    <location>
        <position position="206"/>
    </location>
    <ligand>
        <name>a divalent metal cation</name>
        <dbReference type="ChEBI" id="CHEBI:60240"/>
    </ligand>
</feature>
<feature type="domain" description="RNase H type-2" evidence="12">
    <location>
        <begin position="100"/>
        <end position="304"/>
    </location>
</feature>
<keyword evidence="7 10" id="KW-0479">Metal-binding</keyword>
<evidence type="ECO:0000256" key="4">
    <source>
        <dbReference type="ARBA" id="ARBA00008378"/>
    </source>
</evidence>
<comment type="subcellular location">
    <subcellularLocation>
        <location evidence="3">Cytoplasm</location>
    </subcellularLocation>
</comment>
<dbReference type="InterPro" id="IPR012337">
    <property type="entry name" value="RNaseH-like_sf"/>
</dbReference>
<comment type="catalytic activity">
    <reaction evidence="1 10 11">
        <text>Endonucleolytic cleavage to 5'-phosphomonoester.</text>
        <dbReference type="EC" id="3.1.26.4"/>
    </reaction>
</comment>
<keyword evidence="5" id="KW-0963">Cytoplasm</keyword>
<dbReference type="InterPro" id="IPR024567">
    <property type="entry name" value="RNase_HII/HIII_dom"/>
</dbReference>
<feature type="binding site" evidence="10">
    <location>
        <position position="106"/>
    </location>
    <ligand>
        <name>a divalent metal cation</name>
        <dbReference type="ChEBI" id="CHEBI:60240"/>
    </ligand>
</feature>
<dbReference type="GO" id="GO:0004523">
    <property type="term" value="F:RNA-DNA hybrid ribonuclease activity"/>
    <property type="evidence" value="ECO:0007669"/>
    <property type="project" value="UniProtKB-UniRule"/>
</dbReference>
<dbReference type="GO" id="GO:0003723">
    <property type="term" value="F:RNA binding"/>
    <property type="evidence" value="ECO:0007669"/>
    <property type="project" value="UniProtKB-UniRule"/>
</dbReference>
<dbReference type="Gene3D" id="3.30.420.10">
    <property type="entry name" value="Ribonuclease H-like superfamily/Ribonuclease H"/>
    <property type="match status" value="1"/>
</dbReference>
<sequence>MIDDLKNKLLKANLRIVSQKEIQYGIQFLIENCGYLRIYFRKNKSTTVDLSQIKPSCLEKIKHALGEEKPTFETLFCKDSDLSIQKRILENLPADPKNILPAIGSDEVGKGDVFGPVVVTAVYIGCKEYVALKDVDIKDSKSINDRKILEISKKIKNICPHAIVVFEPERLNEKKINMNRLLEQMHIDAISRVLEKRSSLIAVYDDFGAKKDRMRSVEQLTLIGFKNGERNLAVAAASIVSRAEFLNWIETRSKFYEMEIPLGASNKTIEFIRQFIKKYGLEELKKIAKLCFSNVRKFLTLEQNS</sequence>
<dbReference type="GO" id="GO:0005737">
    <property type="term" value="C:cytoplasm"/>
    <property type="evidence" value="ECO:0007669"/>
    <property type="project" value="UniProtKB-SubCell"/>
</dbReference>
<comment type="cofactor">
    <cofactor evidence="10">
        <name>Mn(2+)</name>
        <dbReference type="ChEBI" id="CHEBI:29035"/>
    </cofactor>
    <cofactor evidence="10">
        <name>Mg(2+)</name>
        <dbReference type="ChEBI" id="CHEBI:18420"/>
    </cofactor>
    <text evidence="10">Manganese or magnesium. Binds 1 divalent metal ion per monomer in the absence of substrate. May bind a second metal ion after substrate binding.</text>
</comment>
<dbReference type="PANTHER" id="PTHR10954:SF23">
    <property type="entry name" value="RIBONUCLEASE"/>
    <property type="match status" value="1"/>
</dbReference>
<dbReference type="Proteomes" id="UP000002016">
    <property type="component" value="Chromosome"/>
</dbReference>
<evidence type="ECO:0000256" key="5">
    <source>
        <dbReference type="ARBA" id="ARBA00022490"/>
    </source>
</evidence>
<dbReference type="AlphaFoldDB" id="A8F7C2"/>
<feature type="binding site" evidence="10">
    <location>
        <position position="107"/>
    </location>
    <ligand>
        <name>a divalent metal cation</name>
        <dbReference type="ChEBI" id="CHEBI:60240"/>
    </ligand>
</feature>
<dbReference type="CDD" id="cd06590">
    <property type="entry name" value="RNase_HII_bacteria_HIII_like"/>
    <property type="match status" value="1"/>
</dbReference>
<organism evidence="13 14">
    <name type="scientific">Pseudothermotoga lettingae (strain ATCC BAA-301 / DSM 14385 / NBRC 107922 / TMO)</name>
    <name type="common">Thermotoga lettingae</name>
    <dbReference type="NCBI Taxonomy" id="416591"/>
    <lineage>
        <taxon>Bacteria</taxon>
        <taxon>Thermotogati</taxon>
        <taxon>Thermotogota</taxon>
        <taxon>Thermotogae</taxon>
        <taxon>Thermotogales</taxon>
        <taxon>Thermotogaceae</taxon>
        <taxon>Pseudothermotoga</taxon>
    </lineage>
</organism>
<reference evidence="13 14" key="1">
    <citation type="submission" date="2007-08" db="EMBL/GenBank/DDBJ databases">
        <title>Complete sequence of Thermotoga lettingae TMO.</title>
        <authorList>
            <consortium name="US DOE Joint Genome Institute"/>
            <person name="Copeland A."/>
            <person name="Lucas S."/>
            <person name="Lapidus A."/>
            <person name="Barry K."/>
            <person name="Glavina del Rio T."/>
            <person name="Dalin E."/>
            <person name="Tice H."/>
            <person name="Pitluck S."/>
            <person name="Foster B."/>
            <person name="Bruce D."/>
            <person name="Schmutz J."/>
            <person name="Larimer F."/>
            <person name="Land M."/>
            <person name="Hauser L."/>
            <person name="Kyrpides N."/>
            <person name="Mikhailova N."/>
            <person name="Nelson K."/>
            <person name="Gogarten J.P."/>
            <person name="Noll K."/>
            <person name="Richardson P."/>
        </authorList>
    </citation>
    <scope>NUCLEOTIDE SEQUENCE [LARGE SCALE GENOMIC DNA]</scope>
    <source>
        <strain evidence="14">ATCC BAA-301 / DSM 14385 / NBRC 107922 / TMO</strain>
    </source>
</reference>
<evidence type="ECO:0000256" key="10">
    <source>
        <dbReference type="PROSITE-ProRule" id="PRU01319"/>
    </source>
</evidence>
<dbReference type="KEGG" id="tle:Tlet_1500"/>
<evidence type="ECO:0000256" key="11">
    <source>
        <dbReference type="RuleBase" id="RU003515"/>
    </source>
</evidence>
<dbReference type="GO" id="GO:0043137">
    <property type="term" value="P:DNA replication, removal of RNA primer"/>
    <property type="evidence" value="ECO:0007669"/>
    <property type="project" value="TreeGrafter"/>
</dbReference>
<evidence type="ECO:0000256" key="7">
    <source>
        <dbReference type="ARBA" id="ARBA00022723"/>
    </source>
</evidence>
<dbReference type="GO" id="GO:0032299">
    <property type="term" value="C:ribonuclease H2 complex"/>
    <property type="evidence" value="ECO:0007669"/>
    <property type="project" value="TreeGrafter"/>
</dbReference>
<dbReference type="Pfam" id="PF01351">
    <property type="entry name" value="RNase_HII"/>
    <property type="match status" value="1"/>
</dbReference>
<dbReference type="InterPro" id="IPR036397">
    <property type="entry name" value="RNaseH_sf"/>
</dbReference>
<evidence type="ECO:0000256" key="1">
    <source>
        <dbReference type="ARBA" id="ARBA00000077"/>
    </source>
</evidence>
<evidence type="ECO:0000259" key="12">
    <source>
        <dbReference type="PROSITE" id="PS51975"/>
    </source>
</evidence>
<evidence type="ECO:0000256" key="8">
    <source>
        <dbReference type="ARBA" id="ARBA00022759"/>
    </source>
</evidence>
<protein>
    <recommendedName>
        <fullName evidence="11">Ribonuclease</fullName>
        <ecNumber evidence="11">3.1.26.4</ecNumber>
    </recommendedName>
</protein>
<dbReference type="GO" id="GO:0046872">
    <property type="term" value="F:metal ion binding"/>
    <property type="evidence" value="ECO:0007669"/>
    <property type="project" value="UniProtKB-KW"/>
</dbReference>
<evidence type="ECO:0000313" key="14">
    <source>
        <dbReference type="Proteomes" id="UP000002016"/>
    </source>
</evidence>
<dbReference type="PANTHER" id="PTHR10954">
    <property type="entry name" value="RIBONUCLEASE H2 SUBUNIT A"/>
    <property type="match status" value="1"/>
</dbReference>
<dbReference type="eggNOG" id="COG1039">
    <property type="taxonomic scope" value="Bacteria"/>
</dbReference>
<dbReference type="OrthoDB" id="9777935at2"/>
<comment type="function">
    <text evidence="2 11">Endonuclease that specifically degrades the RNA of RNA-DNA hybrids.</text>
</comment>
<dbReference type="HOGENOM" id="CLU_059546_3_0_0"/>
<gene>
    <name evidence="13" type="ordered locus">Tlet_1500</name>
</gene>
<proteinExistence type="inferred from homology"/>
<evidence type="ECO:0000256" key="2">
    <source>
        <dbReference type="ARBA" id="ARBA00004065"/>
    </source>
</evidence>
<dbReference type="GO" id="GO:0006298">
    <property type="term" value="P:mismatch repair"/>
    <property type="evidence" value="ECO:0007669"/>
    <property type="project" value="TreeGrafter"/>
</dbReference>
<keyword evidence="6 10" id="KW-0540">Nuclease</keyword>
<evidence type="ECO:0000256" key="6">
    <source>
        <dbReference type="ARBA" id="ARBA00022722"/>
    </source>
</evidence>
<dbReference type="RefSeq" id="WP_012003532.1">
    <property type="nucleotide sequence ID" value="NC_009828.1"/>
</dbReference>
<accession>A8F7C2</accession>
<evidence type="ECO:0000313" key="13">
    <source>
        <dbReference type="EMBL" id="ABV34056.1"/>
    </source>
</evidence>
<keyword evidence="14" id="KW-1185">Reference proteome</keyword>
<dbReference type="SUPFAM" id="SSF53098">
    <property type="entry name" value="Ribonuclease H-like"/>
    <property type="match status" value="1"/>
</dbReference>
<dbReference type="PROSITE" id="PS51975">
    <property type="entry name" value="RNASE_H_2"/>
    <property type="match status" value="1"/>
</dbReference>